<feature type="compositionally biased region" description="Low complexity" evidence="1">
    <location>
        <begin position="1644"/>
        <end position="1666"/>
    </location>
</feature>
<dbReference type="InterPro" id="IPR016024">
    <property type="entry name" value="ARM-type_fold"/>
</dbReference>
<feature type="compositionally biased region" description="Basic and acidic residues" evidence="1">
    <location>
        <begin position="1691"/>
        <end position="1717"/>
    </location>
</feature>
<dbReference type="Proteomes" id="UP000507470">
    <property type="component" value="Unassembled WGS sequence"/>
</dbReference>
<dbReference type="OrthoDB" id="6270916at2759"/>
<dbReference type="SUPFAM" id="SSF48371">
    <property type="entry name" value="ARM repeat"/>
    <property type="match status" value="1"/>
</dbReference>
<feature type="compositionally biased region" description="Low complexity" evidence="1">
    <location>
        <begin position="885"/>
        <end position="898"/>
    </location>
</feature>
<dbReference type="PANTHER" id="PTHR21696">
    <property type="entry name" value="PROTEIN UNC-79 HOMOLOG"/>
    <property type="match status" value="1"/>
</dbReference>
<feature type="region of interest" description="Disordered" evidence="1">
    <location>
        <begin position="876"/>
        <end position="912"/>
    </location>
</feature>
<feature type="region of interest" description="Disordered" evidence="1">
    <location>
        <begin position="743"/>
        <end position="764"/>
    </location>
</feature>
<accession>A0A6J8D1Q4</accession>
<evidence type="ECO:0000313" key="3">
    <source>
        <dbReference type="Proteomes" id="UP000507470"/>
    </source>
</evidence>
<dbReference type="InterPro" id="IPR024855">
    <property type="entry name" value="UNC79"/>
</dbReference>
<evidence type="ECO:0000313" key="2">
    <source>
        <dbReference type="EMBL" id="CAC5401711.1"/>
    </source>
</evidence>
<dbReference type="Pfam" id="PF14776">
    <property type="entry name" value="UNC-79"/>
    <property type="match status" value="2"/>
</dbReference>
<feature type="region of interest" description="Disordered" evidence="1">
    <location>
        <begin position="1561"/>
        <end position="1601"/>
    </location>
</feature>
<evidence type="ECO:0000256" key="1">
    <source>
        <dbReference type="SAM" id="MobiDB-lite"/>
    </source>
</evidence>
<gene>
    <name evidence="2" type="ORF">MCOR_35766</name>
</gene>
<keyword evidence="3" id="KW-1185">Reference proteome</keyword>
<proteinExistence type="predicted"/>
<dbReference type="EMBL" id="CACVKT020006451">
    <property type="protein sequence ID" value="CAC5401711.1"/>
    <property type="molecule type" value="Genomic_DNA"/>
</dbReference>
<dbReference type="PANTHER" id="PTHR21696:SF2">
    <property type="entry name" value="PROTEIN UNC-79 HOMOLOG"/>
    <property type="match status" value="1"/>
</dbReference>
<name>A0A6J8D1Q4_MYTCO</name>
<feature type="region of interest" description="Disordered" evidence="1">
    <location>
        <begin position="1613"/>
        <end position="1778"/>
    </location>
</feature>
<reference evidence="2 3" key="1">
    <citation type="submission" date="2020-06" db="EMBL/GenBank/DDBJ databases">
        <authorList>
            <person name="Li R."/>
            <person name="Bekaert M."/>
        </authorList>
    </citation>
    <scope>NUCLEOTIDE SEQUENCE [LARGE SCALE GENOMIC DNA]</scope>
    <source>
        <strain evidence="3">wild</strain>
    </source>
</reference>
<feature type="compositionally biased region" description="Basic and acidic residues" evidence="1">
    <location>
        <begin position="1572"/>
        <end position="1581"/>
    </location>
</feature>
<protein>
    <submittedName>
        <fullName evidence="2">UNC79</fullName>
    </submittedName>
</protein>
<organism evidence="2 3">
    <name type="scientific">Mytilus coruscus</name>
    <name type="common">Sea mussel</name>
    <dbReference type="NCBI Taxonomy" id="42192"/>
    <lineage>
        <taxon>Eukaryota</taxon>
        <taxon>Metazoa</taxon>
        <taxon>Spiralia</taxon>
        <taxon>Lophotrochozoa</taxon>
        <taxon>Mollusca</taxon>
        <taxon>Bivalvia</taxon>
        <taxon>Autobranchia</taxon>
        <taxon>Pteriomorphia</taxon>
        <taxon>Mytilida</taxon>
        <taxon>Mytiloidea</taxon>
        <taxon>Mytilidae</taxon>
        <taxon>Mytilinae</taxon>
        <taxon>Mytilus</taxon>
    </lineage>
</organism>
<sequence length="2418" mass="274420">MTTRAATFTSKIRNLKDYRSRLINNVQPLPAGNEIENTLKYFSQTLLSVLKDVPNIPAESYGPRQRDSVRLSVFPNLNYTGLYHAVLDMIELVPTMQIRQLEVGENVLKVLGCLVPFLEHDLLDSLPYTVASTLAIFPPTLHKETIDLLCSNMLPMTLGYDGGFEPTYASESAAAIITMVLQHTDNGYNGCKKYIIVQIKESYKKHIKTSYPKDTKPDKIIITMVLQHTDNGYNGCKKYIIVQIKESYKKHNKTSYPKDTKPDEIILTMDILSIIAYGPPSARAPAANLLFYYWPQLNPALSDRRGIHYKYIAWPPVLCQRRGCVNNGNCQAVKMCLNPALAIHSGDKPPPLYICSDCADVLRKDHSEYMTDILLPMSHVSTICENKNCRAGETLAVCTCFSIECASYNGNRPIRYCQVCHESRHLTPKGRKHVYHLSIPEIWDCSQQVQRYLMDAITSLLKEAQPIESKRMVEMGEEHRAHASDDDDLYEMEEAGERKLLSRYGIWLLVELCRPQEDIPIMKSDKNEKEVLGRLLGMLFQWFDATAYLPDDNIGNALERLKPDYIYDWLEEVSKTHFEVIVSCLLPHPVEYARVGGFWDYITNRTTQIKEGLNCFFCLVPYDIITFEIWDYVMPYWLEAIRTEVPAEDLHELKVLLSKSFDIDMCPLPFTLEKMYCFISERFTDPSAYVQEQALQWLQILSTLDIIIPMHMLLGMFLSGVQNLHVESTGPIPERPLKKPEGAVGHQTVFPGSPTQEKPPPLSPEKTHVVVEAYEVYERETELVLPCYIMMLDLYLKELELQEFPKYLGIYNETSKQVMQMIAVMLKEDLDGTHTCSDDQQQACNFCHNIALWHQLMSQVMCNFCPRDPAKIPTKEVPRVEEVKQVSSNSQSRKNSTSTEEDDSEEKEKSEPKFDIKAMPLHLQLYHAFLLELERTTDTDASYSLLTSMKYLILHAESLNYTVNQYPNYVKFSLVRHLIPSLWKCLIAQHSQLAFIAVPLLVHCLTLPTGADICWKIVEDAYTSEDWRVRFAAVEKVTVLCRLLDLDSISHNQVLQTALAHAFCLLIGSLEDMNSAVAQRAVQYLETIKTSSIRCLCRCLEFQFDHVISDRIMIIQRMRLLSNVLQDDKILTWDFFLSRLDTLSLEAQIDLENSDIFSADRENESFLKKLNRARFALARTDSIRSVSQSCKPPYRRAVSVPMHLVTRTAPPKQKLAQRRRKLLEYFDLERQKSCIRQHSAPHFNLGRRMTKMNFGAFSNVFPGNVKEFSDEDSNFTALLQKAMDMDGVDRDTVSQLVALLMKFMVSCDINEEDKSNMKTQNVVLRHLNILLGYNQTEKSFTVPPHKLRTSAVFNSFLSGVPFVLDRNFKLGNQILPITLLLLQHGPSPQRYASDYQPPNYTLWYLEPHTQISWLTTLLVILYKYQFYTSPVSAIIQTLIRIVINTVDAQHHRCKKSHEEGFIPPSPTILRSREPSKLNDLENIQETDTPPSSPKNLNDTVNFSPDGGAVHFKKGDKVSPIREQVIEEAMETPKRPLTRVARKPRRLIEYNEPNMEAARDNVERKNVTSAVDIPKKKEEPKDSFSTSPAKIETSPVDDNTKTTSVEKVMAKNLQEFSRQPEKGVGKIKSVVPGDGIRVTCPPVLSAGVSSSATDVSSSWTGVTSTTDMSHDLTSELESADDSDKNQTTSDTDSDKHTTSRTRTETTTDGKDDHVEKKSSKGMGPKPNFRQRKNRKTGLTTVELQTIFPELNEPAPDETTTTKSRRSRKSELLAKKTVKKPSASRYGDNVMLDRCAECSAILEQYDDDVIGYCIVVLATFIHREPSLATPLLLEMLQCVSRIASSSPYAWQAESNLMVPGNSVSIARQFLRCVLHQLAPNGIFPMLFQSNFEDTYFFKTMATALVDFTELTCQAPIQFLLEGLNSRKNLPSDNIMLLMNNLSMYINCISLESSVPMWNSIICQFDIFLRKLPTVLPNPCDMTPVLKIITAILKVSGVSTARFILEPFSKLLSFAIENCNFKLQHMLDICSLGNRSYVKERDKLYLTRTVVFELVQAMKFKISLPDENFLLLVQFVVLDAGGTIANTNILGEQGMLYTTHANMLISTCAAESMRDHLNECLEFISDIHTLSKVKNNLKSGSTSLNEDTLGSQLKSGMAQYIALEITRGNNRDTNRAIIRYLPWLYHPPSTVQQGPKEFTDCIGHIRTLSWLLIGSLTHTAMTEGAAPVSCLPIPLDASSYVAEHVLVIMTGFDERSKDSVLHMSSLFHAFILCQLWSMYCESAAAQHPVTSESHQIASSTIMDFWARVTPGILQLLSTPKEFSEKVNLHFLGLMEALRECNSSVLAKLFPMWTSILFTYHSQLPGHLQVRLQSVENWEPPAPSNDMALFNSSVLLSWLKRIQFKLGQNEIQSSAATQFYTV</sequence>